<dbReference type="Proteomes" id="UP001050691">
    <property type="component" value="Unassembled WGS sequence"/>
</dbReference>
<comment type="pathway">
    <text evidence="2 10">Protein modification; protein ubiquitination.</text>
</comment>
<dbReference type="Pfam" id="PF02207">
    <property type="entry name" value="zf-UBR"/>
    <property type="match status" value="1"/>
</dbReference>
<feature type="zinc finger region" description="UBR-type" evidence="9">
    <location>
        <begin position="96"/>
        <end position="168"/>
    </location>
</feature>
<dbReference type="PANTHER" id="PTHR21497:SF24">
    <property type="entry name" value="E3 UBIQUITIN-PROTEIN LIGASE UBR1"/>
    <property type="match status" value="1"/>
</dbReference>
<dbReference type="InterPro" id="IPR042065">
    <property type="entry name" value="E3_ELL-like"/>
</dbReference>
<dbReference type="Gene3D" id="2.10.110.30">
    <property type="match status" value="1"/>
</dbReference>
<keyword evidence="5 10" id="KW-0863">Zinc-finger</keyword>
<dbReference type="InterPro" id="IPR014719">
    <property type="entry name" value="Ribosomal_bL12_C/ClpS-like"/>
</dbReference>
<keyword evidence="14" id="KW-1185">Reference proteome</keyword>
<proteinExistence type="inferred from homology"/>
<evidence type="ECO:0000256" key="1">
    <source>
        <dbReference type="ARBA" id="ARBA00000900"/>
    </source>
</evidence>
<evidence type="ECO:0000256" key="10">
    <source>
        <dbReference type="RuleBase" id="RU366018"/>
    </source>
</evidence>
<name>A0AAV5AGR3_9AGAM</name>
<dbReference type="PANTHER" id="PTHR21497">
    <property type="entry name" value="UBIQUITIN LIGASE E3 ALPHA-RELATED"/>
    <property type="match status" value="1"/>
</dbReference>
<accession>A0AAV5AGR3</accession>
<feature type="compositionally biased region" description="Basic and acidic residues" evidence="11">
    <location>
        <begin position="1169"/>
        <end position="1178"/>
    </location>
</feature>
<dbReference type="Pfam" id="PF22960">
    <property type="entry name" value="WHD_UBR1"/>
    <property type="match status" value="1"/>
</dbReference>
<dbReference type="InterPro" id="IPR036390">
    <property type="entry name" value="WH_DNA-bd_sf"/>
</dbReference>
<dbReference type="GO" id="GO:0061630">
    <property type="term" value="F:ubiquitin protein ligase activity"/>
    <property type="evidence" value="ECO:0007669"/>
    <property type="project" value="UniProtKB-UniRule"/>
</dbReference>
<dbReference type="GO" id="GO:0000151">
    <property type="term" value="C:ubiquitin ligase complex"/>
    <property type="evidence" value="ECO:0007669"/>
    <property type="project" value="TreeGrafter"/>
</dbReference>
<dbReference type="GO" id="GO:0008270">
    <property type="term" value="F:zinc ion binding"/>
    <property type="evidence" value="ECO:0007669"/>
    <property type="project" value="UniProtKB-UniRule"/>
</dbReference>
<evidence type="ECO:0000256" key="3">
    <source>
        <dbReference type="ARBA" id="ARBA00022679"/>
    </source>
</evidence>
<feature type="domain" description="UBR-type" evidence="12">
    <location>
        <begin position="96"/>
        <end position="168"/>
    </location>
</feature>
<dbReference type="EC" id="2.3.2.27" evidence="10"/>
<evidence type="ECO:0000313" key="14">
    <source>
        <dbReference type="Proteomes" id="UP001050691"/>
    </source>
</evidence>
<keyword evidence="4 10" id="KW-0479">Metal-binding</keyword>
<dbReference type="CDD" id="cd19673">
    <property type="entry name" value="UBR-box_UBR3"/>
    <property type="match status" value="1"/>
</dbReference>
<dbReference type="GO" id="GO:0005737">
    <property type="term" value="C:cytoplasm"/>
    <property type="evidence" value="ECO:0007669"/>
    <property type="project" value="TreeGrafter"/>
</dbReference>
<evidence type="ECO:0000256" key="8">
    <source>
        <dbReference type="ARBA" id="ARBA00046341"/>
    </source>
</evidence>
<keyword evidence="6 10" id="KW-0833">Ubl conjugation pathway</keyword>
<evidence type="ECO:0000256" key="6">
    <source>
        <dbReference type="ARBA" id="ARBA00022786"/>
    </source>
</evidence>
<dbReference type="InterPro" id="IPR003769">
    <property type="entry name" value="ClpS_core"/>
</dbReference>
<evidence type="ECO:0000259" key="12">
    <source>
        <dbReference type="PROSITE" id="PS51157"/>
    </source>
</evidence>
<organism evidence="13 14">
    <name type="scientific">Clathrus columnatus</name>
    <dbReference type="NCBI Taxonomy" id="1419009"/>
    <lineage>
        <taxon>Eukaryota</taxon>
        <taxon>Fungi</taxon>
        <taxon>Dikarya</taxon>
        <taxon>Basidiomycota</taxon>
        <taxon>Agaricomycotina</taxon>
        <taxon>Agaricomycetes</taxon>
        <taxon>Phallomycetidae</taxon>
        <taxon>Phallales</taxon>
        <taxon>Clathraceae</taxon>
        <taxon>Clathrus</taxon>
    </lineage>
</organism>
<comment type="similarity">
    <text evidence="8 10">Belongs to the E3 ubiquitin-protein ligase UBR1-like family.</text>
</comment>
<dbReference type="GO" id="GO:0016567">
    <property type="term" value="P:protein ubiquitination"/>
    <property type="evidence" value="ECO:0007669"/>
    <property type="project" value="UniProtKB-UniRule"/>
</dbReference>
<keyword evidence="7 10" id="KW-0862">Zinc</keyword>
<dbReference type="InterPro" id="IPR044046">
    <property type="entry name" value="E3_ligase_UBR-like_C"/>
</dbReference>
<sequence length="1797" mass="205025">MSLATMKNFLGSINSREKSPDSFTRLRYTVENVLTSKRSYSSSQMRIEVLTALYEAFWGSYAALFLPNASNISHMRTLLSEFQAKHPIYDPPTPGRTCGHIFQKGECCYRCKDCALDDSSVMCSRCFRATQHEGHNVTFYISHQPGGCCDCGDSESWRTRPDCPYHPPSTSRAVVLPSTSKIPDVWSPTRNPSRAGFPTELKDSATRTIAYALDYILDTLDFSPDDAVPPNDPTALRLQQTAEPYENDLYAVLLWNDDKHSFDEVIRNVHEATGAPLAEVTRVINRVDEEGRDIIELNDDIAKLLDVGTRLHQIDLGVTIRRNFDTFREEISSIMIEWILDLTRCRVGTDTTLLRELINSELLHPRKKGNSLYHPQLKSYTEVDNPARLDWLFLYHTRLWKKPRLNLKQLYVSLITLSPEHKLAIASHFAAIFHRIIDSFLLIDREAETSVKYFALQLFTVPSIAAYIVRNHGIIPRLLAIITAFSTEQIEDTRIVFPPDPSRIVDPESKAFKSKRFMPVFADLRYLCSNSTVQEIIVQNRDFIVGFCKMCQMFMGINPNQRVKQTHVEYESDTWINVFNVTLSLSRAIKAYGEAYSKASVSQLVDAITTVVQHTMSVCTLREERLDRLKYRSIIPHVVEFNNATYKIVKFDVLEGWISFHQGLHWLLAELFKHVELLGPESLQTVGYRNLRDVLLRNSGDLDILTLIDFPLRVITMVAQIRAGLWVRNGFAVRGQLLHYRDFMLRELCYDQDLFILQSAFVVLDPNIVLVSILDRFQLMGWFSGDATSPVYDDNQLSCMIEELLYVIITCLSEYGNAKHLSLQGAIRRELIHALAVGPCGFTDICKRVSERMVEDVSFESTLSEISTFKPPETTTDAGVYELKDKFYDEINPYFYHYARNKREEVEVILKTRAKKRNLTIEFVYVPQPLNIRTGPFITLSNTFQSTVLHQVIFFAIHNVLRNQGQMTSVYAEAILDQALHLVMLGLVEQPRAFSRLSSTVTYKRDNDYTLVEVLCLIEHNDIYKALKSKIQWCLDKLATYEPSAVMDKRKILDSEVKDLTDDTKKRAAKARQDAIMKQFAAAQKSFLENFDDEEEDDEMEDANDPNSSFQSFGPCIVCQEALDNTRPFGTLGFIQASKLLRYSPDHSPSSQSHLNNVLISMRSWDRATPLDEREKKKPTFPFPEEATQMPFNAMPRSNLRFGMHGSSCGHMMHINCFATYASAVRQRHKTQAQRNHPEQIQRKEFICPLCKSLGNVILPVTSTVSNNTNTLSFPDWVRTTGINLLRSTPDRLMESLHFKSGSGEFVFWTAQDFGYQSYPRNADRFDPADIHKMLDTVMIATRIISSQSRHLRERMEQEPGERGVGMYLPEDLIAYTIASTEVSLRGVSTLPGKCIADQLTEFQVLFIRGLITCLTKLAALQFRDRADGGKETVRQAIVKRLLPEWRREPPFNSPLLLRDPFTILIEMSAVSPESLRYVTILTYYAAVARITIGIVQALIKVQHLQLQAANYSNYRQTFGTLGTFVMSVVRHSNLLEHTAELVLEAFGEERFAKLLYNYSLPFLRKAVLLRKAVHPLSLSATPVDDNLDEYGRLLHVLGIPPLAELSNYDTIQNALSGWCAHYGFMHGSHPLDCNIPLEYPIIYHLAQLPPYLDDLFGYKNTEMVCTRCDSVPTDPAICLICGATVCFSSHCCADTEYRSRGECNRHTRECAGVIGAYFVPKRCTVLYLFDGSGSFASAPFLDAHGEVDHSLRRGRRQIIHDIRYEEIRKLWLNHNIPSYITRKMDATIDVGGWEQF</sequence>
<dbReference type="Gene3D" id="1.10.10.2670">
    <property type="entry name" value="E3 ubiquitin-protein ligase"/>
    <property type="match status" value="1"/>
</dbReference>
<dbReference type="Pfam" id="PF18995">
    <property type="entry name" value="PRT6_C"/>
    <property type="match status" value="1"/>
</dbReference>
<gene>
    <name evidence="13" type="ORF">Clacol_008089</name>
</gene>
<dbReference type="Gene3D" id="3.30.1390.10">
    <property type="match status" value="1"/>
</dbReference>
<dbReference type="SUPFAM" id="SSF54736">
    <property type="entry name" value="ClpS-like"/>
    <property type="match status" value="1"/>
</dbReference>
<dbReference type="InterPro" id="IPR055194">
    <property type="entry name" value="UBR1-like_WH"/>
</dbReference>
<evidence type="ECO:0000313" key="13">
    <source>
        <dbReference type="EMBL" id="GJJ13832.1"/>
    </source>
</evidence>
<evidence type="ECO:0000256" key="7">
    <source>
        <dbReference type="ARBA" id="ARBA00022833"/>
    </source>
</evidence>
<evidence type="ECO:0000256" key="9">
    <source>
        <dbReference type="PROSITE-ProRule" id="PRU00508"/>
    </source>
</evidence>
<dbReference type="SMART" id="SM00396">
    <property type="entry name" value="ZnF_UBR1"/>
    <property type="match status" value="1"/>
</dbReference>
<keyword evidence="3 10" id="KW-0808">Transferase</keyword>
<evidence type="ECO:0000256" key="2">
    <source>
        <dbReference type="ARBA" id="ARBA00004906"/>
    </source>
</evidence>
<dbReference type="CDD" id="cd16482">
    <property type="entry name" value="RING-H2_UBR1-like"/>
    <property type="match status" value="1"/>
</dbReference>
<comment type="caution">
    <text evidence="13">The sequence shown here is derived from an EMBL/GenBank/DDBJ whole genome shotgun (WGS) entry which is preliminary data.</text>
</comment>
<dbReference type="Pfam" id="PF02617">
    <property type="entry name" value="ClpS"/>
    <property type="match status" value="1"/>
</dbReference>
<feature type="region of interest" description="Disordered" evidence="11">
    <location>
        <begin position="1169"/>
        <end position="1188"/>
    </location>
</feature>
<dbReference type="InterPro" id="IPR039164">
    <property type="entry name" value="UBR1-like"/>
</dbReference>
<dbReference type="SUPFAM" id="SSF46785">
    <property type="entry name" value="Winged helix' DNA-binding domain"/>
    <property type="match status" value="1"/>
</dbReference>
<evidence type="ECO:0000256" key="11">
    <source>
        <dbReference type="SAM" id="MobiDB-lite"/>
    </source>
</evidence>
<evidence type="ECO:0000256" key="4">
    <source>
        <dbReference type="ARBA" id="ARBA00022723"/>
    </source>
</evidence>
<dbReference type="PROSITE" id="PS51157">
    <property type="entry name" value="ZF_UBR"/>
    <property type="match status" value="1"/>
</dbReference>
<dbReference type="InterPro" id="IPR003126">
    <property type="entry name" value="Znf_UBR"/>
</dbReference>
<evidence type="ECO:0000256" key="5">
    <source>
        <dbReference type="ARBA" id="ARBA00022771"/>
    </source>
</evidence>
<comment type="function">
    <text evidence="10">Ubiquitin ligase protein which is a component of the N-end rule pathway. Recognizes and binds to proteins bearing specific N-terminal residues that are destabilizing according to the N-end rule, leading to their ubiquitination and subsequent degradation.</text>
</comment>
<dbReference type="EMBL" id="BPWL01000009">
    <property type="protein sequence ID" value="GJJ13832.1"/>
    <property type="molecule type" value="Genomic_DNA"/>
</dbReference>
<protein>
    <recommendedName>
        <fullName evidence="10">E3 ubiquitin-protein ligase</fullName>
        <ecNumber evidence="10">2.3.2.27</ecNumber>
    </recommendedName>
</protein>
<comment type="catalytic activity">
    <reaction evidence="1 10">
        <text>S-ubiquitinyl-[E2 ubiquitin-conjugating enzyme]-L-cysteine + [acceptor protein]-L-lysine = [E2 ubiquitin-conjugating enzyme]-L-cysteine + N(6)-ubiquitinyl-[acceptor protein]-L-lysine.</text>
        <dbReference type="EC" id="2.3.2.27"/>
    </reaction>
</comment>
<reference evidence="13" key="1">
    <citation type="submission" date="2021-10" db="EMBL/GenBank/DDBJ databases">
        <title>De novo Genome Assembly of Clathrus columnatus (Basidiomycota, Fungi) Using Illumina and Nanopore Sequence Data.</title>
        <authorList>
            <person name="Ogiso-Tanaka E."/>
            <person name="Itagaki H."/>
            <person name="Hosoya T."/>
            <person name="Hosaka K."/>
        </authorList>
    </citation>
    <scope>NUCLEOTIDE SEQUENCE</scope>
    <source>
        <strain evidence="13">MO-923</strain>
    </source>
</reference>
<dbReference type="FunFam" id="2.10.110.30:FF:000002">
    <property type="entry name" value="Putative e3 ubiquitin-protein ligase ubr3"/>
    <property type="match status" value="1"/>
</dbReference>
<dbReference type="GO" id="GO:0071596">
    <property type="term" value="P:ubiquitin-dependent protein catabolic process via the N-end rule pathway"/>
    <property type="evidence" value="ECO:0007669"/>
    <property type="project" value="UniProtKB-UniRule"/>
</dbReference>